<gene>
    <name evidence="8" type="primary">ppx_1</name>
    <name evidence="8" type="ORF">CLLU_06860</name>
</gene>
<dbReference type="RefSeq" id="WP_106008187.1">
    <property type="nucleotide sequence ID" value="NZ_JALCPJ010000007.1"/>
</dbReference>
<evidence type="ECO:0000256" key="4">
    <source>
        <dbReference type="ARBA" id="ARBA00022801"/>
    </source>
</evidence>
<dbReference type="Gene3D" id="1.10.3210.10">
    <property type="entry name" value="Hypothetical protein af1432"/>
    <property type="match status" value="1"/>
</dbReference>
<evidence type="ECO:0000256" key="5">
    <source>
        <dbReference type="ARBA" id="ARBA00047607"/>
    </source>
</evidence>
<evidence type="ECO:0000313" key="9">
    <source>
        <dbReference type="Proteomes" id="UP000237798"/>
    </source>
</evidence>
<comment type="caution">
    <text evidence="8">The sequence shown here is derived from an EMBL/GenBank/DDBJ whole genome shotgun (WGS) entry which is preliminary data.</text>
</comment>
<dbReference type="InterPro" id="IPR050273">
    <property type="entry name" value="GppA/Ppx_hydrolase"/>
</dbReference>
<evidence type="ECO:0000256" key="3">
    <source>
        <dbReference type="ARBA" id="ARBA00020416"/>
    </source>
</evidence>
<dbReference type="Gene3D" id="3.30.420.150">
    <property type="entry name" value="Exopolyphosphatase. Domain 2"/>
    <property type="match status" value="1"/>
</dbReference>
<dbReference type="CDD" id="cd24052">
    <property type="entry name" value="ASKHA_NBD_HpPPX-GppA-like"/>
    <property type="match status" value="1"/>
</dbReference>
<sequence length="500" mass="56404">MKKLAVIDIGSNSMRVLIVKVTNGKNYEFVDELKSIVRLGRGMTAEGAISEEKIKLAIIVLSHFKRLCDSNNVTEIVAVATEAVRKASNQMEFIDRAKKEIGIDIRVLSGSEEAYFDYLAVVNSIDINSALLMDIGGSSTEFILVEDRKMKESISIPMGAITLTDRFMSIKGGNQKKIKELESFLVSNFDKISWLKKANGLPLIGVGGSHRTIGKIHRNKINYPFNNPHNYVISSKDVMGIYSFLKNMEISQYKKVRGISRDRADIFVGAICCIATAMKYCGTKKLCISESGLRQGLIYGKLIKSYPPLVENILDFSLSNIVNNYGSDKKHLKLVWSFAGKLCTAFSDILPMRDEDYRILKSAVMLGDCGVSLGFGSQEKYSFYIVRNLKIYGLTHREQIMAAFVVSTFEENKIRKSDYFGKILDSDDVEIIEKLSLIFYISKFLDRAYDGNVLDIDIQVEKEKVILNIVSKKESLLEISMVNECRDYFYKVFNRSLVVK</sequence>
<feature type="domain" description="Ppx/GppA phosphatase N-terminal" evidence="6">
    <location>
        <begin position="18"/>
        <end position="303"/>
    </location>
</feature>
<dbReference type="SUPFAM" id="SSF109604">
    <property type="entry name" value="HD-domain/PDEase-like"/>
    <property type="match status" value="1"/>
</dbReference>
<organism evidence="8 9">
    <name type="scientific">Clostridium luticellarii</name>
    <dbReference type="NCBI Taxonomy" id="1691940"/>
    <lineage>
        <taxon>Bacteria</taxon>
        <taxon>Bacillati</taxon>
        <taxon>Bacillota</taxon>
        <taxon>Clostridia</taxon>
        <taxon>Eubacteriales</taxon>
        <taxon>Clostridiaceae</taxon>
        <taxon>Clostridium</taxon>
    </lineage>
</organism>
<dbReference type="InterPro" id="IPR022371">
    <property type="entry name" value="Exopolyphosphatase"/>
</dbReference>
<dbReference type="Proteomes" id="UP000237798">
    <property type="component" value="Unassembled WGS sequence"/>
</dbReference>
<dbReference type="GO" id="GO:0004309">
    <property type="term" value="F:exopolyphosphatase activity"/>
    <property type="evidence" value="ECO:0007669"/>
    <property type="project" value="UniProtKB-EC"/>
</dbReference>
<dbReference type="InterPro" id="IPR030673">
    <property type="entry name" value="PyroPPase_GppA_Ppx"/>
</dbReference>
<protein>
    <recommendedName>
        <fullName evidence="3">Exopolyphosphatase</fullName>
        <ecNumber evidence="2">3.6.1.11</ecNumber>
    </recommendedName>
</protein>
<comment type="similarity">
    <text evidence="1">Belongs to the GppA/Ppx family.</text>
</comment>
<evidence type="ECO:0000259" key="6">
    <source>
        <dbReference type="Pfam" id="PF02541"/>
    </source>
</evidence>
<dbReference type="PIRSF" id="PIRSF001267">
    <property type="entry name" value="Pyrophosphatase_GppA_Ppx"/>
    <property type="match status" value="1"/>
</dbReference>
<dbReference type="OrthoDB" id="9807195at2"/>
<dbReference type="InterPro" id="IPR003695">
    <property type="entry name" value="Ppx_GppA_N"/>
</dbReference>
<dbReference type="Pfam" id="PF21447">
    <property type="entry name" value="Ppx-GppA_III"/>
    <property type="match status" value="1"/>
</dbReference>
<accession>A0A2T0BR65</accession>
<comment type="catalytic activity">
    <reaction evidence="5">
        <text>[phosphate](n) + H2O = [phosphate](n-1) + phosphate + H(+)</text>
        <dbReference type="Rhea" id="RHEA:21528"/>
        <dbReference type="Rhea" id="RHEA-COMP:9859"/>
        <dbReference type="Rhea" id="RHEA-COMP:14279"/>
        <dbReference type="ChEBI" id="CHEBI:15377"/>
        <dbReference type="ChEBI" id="CHEBI:15378"/>
        <dbReference type="ChEBI" id="CHEBI:16838"/>
        <dbReference type="ChEBI" id="CHEBI:43474"/>
        <dbReference type="EC" id="3.6.1.11"/>
    </reaction>
</comment>
<dbReference type="AlphaFoldDB" id="A0A2T0BR65"/>
<evidence type="ECO:0000313" key="8">
    <source>
        <dbReference type="EMBL" id="PRR86370.1"/>
    </source>
</evidence>
<dbReference type="NCBIfam" id="TIGR03706">
    <property type="entry name" value="exo_poly_only"/>
    <property type="match status" value="1"/>
</dbReference>
<dbReference type="InterPro" id="IPR048950">
    <property type="entry name" value="Ppx_GppA_C"/>
</dbReference>
<feature type="domain" description="Ppx/GppA phosphatase C-terminal" evidence="7">
    <location>
        <begin position="317"/>
        <end position="476"/>
    </location>
</feature>
<reference evidence="8 9" key="1">
    <citation type="submission" date="2018-03" db="EMBL/GenBank/DDBJ databases">
        <title>Genome sequence of Clostridium luticellarii DSM 29923.</title>
        <authorList>
            <person name="Poehlein A."/>
            <person name="Daniel R."/>
        </authorList>
    </citation>
    <scope>NUCLEOTIDE SEQUENCE [LARGE SCALE GENOMIC DNA]</scope>
    <source>
        <strain evidence="8 9">DSM 29923</strain>
    </source>
</reference>
<keyword evidence="9" id="KW-1185">Reference proteome</keyword>
<dbReference type="GO" id="GO:0006793">
    <property type="term" value="P:phosphorus metabolic process"/>
    <property type="evidence" value="ECO:0007669"/>
    <property type="project" value="InterPro"/>
</dbReference>
<dbReference type="PANTHER" id="PTHR30005:SF0">
    <property type="entry name" value="RETROGRADE REGULATION PROTEIN 2"/>
    <property type="match status" value="1"/>
</dbReference>
<dbReference type="SUPFAM" id="SSF53067">
    <property type="entry name" value="Actin-like ATPase domain"/>
    <property type="match status" value="2"/>
</dbReference>
<evidence type="ECO:0000259" key="7">
    <source>
        <dbReference type="Pfam" id="PF21447"/>
    </source>
</evidence>
<dbReference type="EC" id="3.6.1.11" evidence="2"/>
<evidence type="ECO:0000256" key="2">
    <source>
        <dbReference type="ARBA" id="ARBA00012451"/>
    </source>
</evidence>
<proteinExistence type="inferred from homology"/>
<evidence type="ECO:0000256" key="1">
    <source>
        <dbReference type="ARBA" id="ARBA00007125"/>
    </source>
</evidence>
<keyword evidence="4 8" id="KW-0378">Hydrolase</keyword>
<dbReference type="Gene3D" id="3.30.420.40">
    <property type="match status" value="1"/>
</dbReference>
<name>A0A2T0BR65_9CLOT</name>
<dbReference type="GO" id="GO:0006357">
    <property type="term" value="P:regulation of transcription by RNA polymerase II"/>
    <property type="evidence" value="ECO:0007669"/>
    <property type="project" value="TreeGrafter"/>
</dbReference>
<dbReference type="PANTHER" id="PTHR30005">
    <property type="entry name" value="EXOPOLYPHOSPHATASE"/>
    <property type="match status" value="1"/>
</dbReference>
<dbReference type="EMBL" id="PVXP01000005">
    <property type="protein sequence ID" value="PRR86370.1"/>
    <property type="molecule type" value="Genomic_DNA"/>
</dbReference>
<dbReference type="Pfam" id="PF02541">
    <property type="entry name" value="Ppx-GppA"/>
    <property type="match status" value="1"/>
</dbReference>
<dbReference type="InterPro" id="IPR043129">
    <property type="entry name" value="ATPase_NBD"/>
</dbReference>